<dbReference type="PRINTS" id="PR00420">
    <property type="entry name" value="RNGMNOXGNASE"/>
</dbReference>
<dbReference type="GO" id="GO:0071949">
    <property type="term" value="F:FAD binding"/>
    <property type="evidence" value="ECO:0007669"/>
    <property type="project" value="InterPro"/>
</dbReference>
<dbReference type="PANTHER" id="PTHR46972">
    <property type="entry name" value="MONOOXYGENASE ASQM-RELATED"/>
    <property type="match status" value="1"/>
</dbReference>
<keyword evidence="7" id="KW-1185">Reference proteome</keyword>
<evidence type="ECO:0000256" key="2">
    <source>
        <dbReference type="ARBA" id="ARBA00022827"/>
    </source>
</evidence>
<keyword evidence="1" id="KW-0285">Flavoprotein</keyword>
<evidence type="ECO:0000256" key="4">
    <source>
        <dbReference type="ARBA" id="ARBA00023033"/>
    </source>
</evidence>
<dbReference type="InterPro" id="IPR002938">
    <property type="entry name" value="FAD-bd"/>
</dbReference>
<keyword evidence="2" id="KW-0274">FAD</keyword>
<gene>
    <name evidence="6" type="ORF">D9756_008282</name>
</gene>
<keyword evidence="3" id="KW-0560">Oxidoreductase</keyword>
<feature type="domain" description="FAD-binding" evidence="5">
    <location>
        <begin position="5"/>
        <end position="341"/>
    </location>
</feature>
<name>A0A8H5D0V9_9AGAR</name>
<sequence>MVQARIAIIGGGPGGLTLARLLKLQNIPFRLFELDESSESRSQGGTLDIHKGSGQMALKAAGLFAEFERHARREGAAIKILDKDGTVVWADDGLSPEGSDIMPPDRPEIDRRDLRKILLNSLDEGMVEWGRKVVEISEDENSTKEKPQYTIEFEGGAKECGFELVVGADGAWSRVRGLLTKEKPFYSGVTFVEACVEDIDAEHPELVERVGLGSCFQVHGLSALLNQRNTDGSVRTNAAVRVDEDWATTCGIDWADVQASKQAFVDAKYSGWEALCKEFVLQSDGPLTVRPMYMLPVEMKWETRSGVTAIGDAAHLMTPFAGVGVNLALTDALNLAQAIRSHVGDRVGWITAIRQFETTMLARSQVEARKTLTNLTNFFSGESVQEIVRRLGQVMVNAKDVGNEGKSLQ</sequence>
<dbReference type="PANTHER" id="PTHR46972:SF1">
    <property type="entry name" value="FAD DEPENDENT OXIDOREDUCTASE DOMAIN-CONTAINING PROTEIN"/>
    <property type="match status" value="1"/>
</dbReference>
<reference evidence="6 7" key="1">
    <citation type="journal article" date="2020" name="ISME J.">
        <title>Uncovering the hidden diversity of litter-decomposition mechanisms in mushroom-forming fungi.</title>
        <authorList>
            <person name="Floudas D."/>
            <person name="Bentzer J."/>
            <person name="Ahren D."/>
            <person name="Johansson T."/>
            <person name="Persson P."/>
            <person name="Tunlid A."/>
        </authorList>
    </citation>
    <scope>NUCLEOTIDE SEQUENCE [LARGE SCALE GENOMIC DNA]</scope>
    <source>
        <strain evidence="6 7">CBS 146.42</strain>
    </source>
</reference>
<evidence type="ECO:0000313" key="7">
    <source>
        <dbReference type="Proteomes" id="UP000559027"/>
    </source>
</evidence>
<accession>A0A8H5D0V9</accession>
<organism evidence="6 7">
    <name type="scientific">Leucocoprinus leucothites</name>
    <dbReference type="NCBI Taxonomy" id="201217"/>
    <lineage>
        <taxon>Eukaryota</taxon>
        <taxon>Fungi</taxon>
        <taxon>Dikarya</taxon>
        <taxon>Basidiomycota</taxon>
        <taxon>Agaricomycotina</taxon>
        <taxon>Agaricomycetes</taxon>
        <taxon>Agaricomycetidae</taxon>
        <taxon>Agaricales</taxon>
        <taxon>Agaricineae</taxon>
        <taxon>Agaricaceae</taxon>
        <taxon>Leucocoprinus</taxon>
    </lineage>
</organism>
<comment type="caution">
    <text evidence="6">The sequence shown here is derived from an EMBL/GenBank/DDBJ whole genome shotgun (WGS) entry which is preliminary data.</text>
</comment>
<dbReference type="InterPro" id="IPR036188">
    <property type="entry name" value="FAD/NAD-bd_sf"/>
</dbReference>
<evidence type="ECO:0000259" key="5">
    <source>
        <dbReference type="Pfam" id="PF01494"/>
    </source>
</evidence>
<keyword evidence="4" id="KW-0503">Monooxygenase</keyword>
<dbReference type="GO" id="GO:0004497">
    <property type="term" value="F:monooxygenase activity"/>
    <property type="evidence" value="ECO:0007669"/>
    <property type="project" value="UniProtKB-KW"/>
</dbReference>
<proteinExistence type="predicted"/>
<dbReference type="OrthoDB" id="655030at2759"/>
<dbReference type="AlphaFoldDB" id="A0A8H5D0V9"/>
<dbReference type="SUPFAM" id="SSF51905">
    <property type="entry name" value="FAD/NAD(P)-binding domain"/>
    <property type="match status" value="1"/>
</dbReference>
<protein>
    <recommendedName>
        <fullName evidence="5">FAD-binding domain-containing protein</fullName>
    </recommendedName>
</protein>
<dbReference type="Gene3D" id="3.50.50.60">
    <property type="entry name" value="FAD/NAD(P)-binding domain"/>
    <property type="match status" value="1"/>
</dbReference>
<evidence type="ECO:0000313" key="6">
    <source>
        <dbReference type="EMBL" id="KAF5351153.1"/>
    </source>
</evidence>
<dbReference type="Pfam" id="PF01494">
    <property type="entry name" value="FAD_binding_3"/>
    <property type="match status" value="1"/>
</dbReference>
<evidence type="ECO:0000256" key="3">
    <source>
        <dbReference type="ARBA" id="ARBA00023002"/>
    </source>
</evidence>
<evidence type="ECO:0000256" key="1">
    <source>
        <dbReference type="ARBA" id="ARBA00022630"/>
    </source>
</evidence>
<dbReference type="EMBL" id="JAACJO010000013">
    <property type="protein sequence ID" value="KAF5351153.1"/>
    <property type="molecule type" value="Genomic_DNA"/>
</dbReference>
<dbReference type="Proteomes" id="UP000559027">
    <property type="component" value="Unassembled WGS sequence"/>
</dbReference>